<evidence type="ECO:0000313" key="6">
    <source>
        <dbReference type="Proteomes" id="UP000298416"/>
    </source>
</evidence>
<dbReference type="InterPro" id="IPR001480">
    <property type="entry name" value="Bulb-type_lectin_dom"/>
</dbReference>
<dbReference type="InterPro" id="IPR001245">
    <property type="entry name" value="Ser-Thr/Tyr_kinase_cat_dom"/>
</dbReference>
<sequence length="542" mass="59746">MSNGSLNLVANSKVIWRSMISLYVSEAVLLDTGNFVLRYASGVLWQSFDNPTDTWLPGAMVGINAKLISWRNEGDPAIGNYSLEMEPNGGGELYIKQIGGKTLWRSEIWPSFSPVGSLYSFSFVDRAFLTYKVKNESAVVRVVLSYSGVIIRFLWQESSQAWVHLAFQPADSCKVFARCGPNAVCDIRYSPSCKCLDGFVPQVKDDFSRGCTRMKPLQCDEDKTEFMELTNIRFPAYAQTLEIAMKGVCEFVCRGNCSCTAYANSNGGGCLLFRGDLIDSESMPDDSGITLYVRMSCDTPLMKAKGEDQSNEHELPIFSFASIASSTNNFSDKNKLGEGGFGPVYKAELANEQFVAVKKLSRTSGQGLEEFKNETCYIPDADPRKKARLSWEIRVRIIQGIAQGLLGYMSPEYAMEGRFSLKSDAFAFGVLVLEIMSGRKNSDFTALIILAFLDTQERAVEVIDSILEIPASSSDPFRYIKIGLLCVQENAGDRPLKSDVAAMLTNQQTAVDSPRNPAFTVGRSLAELAPMETQKGSVPPTV</sequence>
<keyword evidence="2" id="KW-1015">Disulfide bond</keyword>
<proteinExistence type="predicted"/>
<dbReference type="Gene3D" id="1.10.510.10">
    <property type="entry name" value="Transferase(Phosphotransferase) domain 1"/>
    <property type="match status" value="1"/>
</dbReference>
<gene>
    <name evidence="5" type="ORF">SASPL_117198</name>
</gene>
<dbReference type="SUPFAM" id="SSF56112">
    <property type="entry name" value="Protein kinase-like (PK-like)"/>
    <property type="match status" value="1"/>
</dbReference>
<keyword evidence="3" id="KW-0325">Glycoprotein</keyword>
<dbReference type="Pfam" id="PF07714">
    <property type="entry name" value="PK_Tyr_Ser-Thr"/>
    <property type="match status" value="1"/>
</dbReference>
<reference evidence="5" key="2">
    <citation type="submission" date="2020-08" db="EMBL/GenBank/DDBJ databases">
        <title>Plant Genome Project.</title>
        <authorList>
            <person name="Zhang R.-G."/>
        </authorList>
    </citation>
    <scope>NUCLEOTIDE SEQUENCE</scope>
    <source>
        <strain evidence="5">Huo1</strain>
        <tissue evidence="5">Leaf</tissue>
    </source>
</reference>
<dbReference type="SMART" id="SM00473">
    <property type="entry name" value="PAN_AP"/>
    <property type="match status" value="1"/>
</dbReference>
<dbReference type="Pfam" id="PF08276">
    <property type="entry name" value="PAN_2"/>
    <property type="match status" value="1"/>
</dbReference>
<dbReference type="GO" id="GO:0048544">
    <property type="term" value="P:recognition of pollen"/>
    <property type="evidence" value="ECO:0007669"/>
    <property type="project" value="InterPro"/>
</dbReference>
<organism evidence="5">
    <name type="scientific">Salvia splendens</name>
    <name type="common">Scarlet sage</name>
    <dbReference type="NCBI Taxonomy" id="180675"/>
    <lineage>
        <taxon>Eukaryota</taxon>
        <taxon>Viridiplantae</taxon>
        <taxon>Streptophyta</taxon>
        <taxon>Embryophyta</taxon>
        <taxon>Tracheophyta</taxon>
        <taxon>Spermatophyta</taxon>
        <taxon>Magnoliopsida</taxon>
        <taxon>eudicotyledons</taxon>
        <taxon>Gunneridae</taxon>
        <taxon>Pentapetalae</taxon>
        <taxon>asterids</taxon>
        <taxon>lamiids</taxon>
        <taxon>Lamiales</taxon>
        <taxon>Lamiaceae</taxon>
        <taxon>Nepetoideae</taxon>
        <taxon>Mentheae</taxon>
        <taxon>Salviinae</taxon>
        <taxon>Salvia</taxon>
        <taxon>Salvia subgen. Calosphace</taxon>
        <taxon>core Calosphace</taxon>
    </lineage>
</organism>
<dbReference type="PROSITE" id="PS50948">
    <property type="entry name" value="PAN"/>
    <property type="match status" value="1"/>
</dbReference>
<accession>A0A8X8ZW31</accession>
<dbReference type="InterPro" id="IPR003609">
    <property type="entry name" value="Pan_app"/>
</dbReference>
<dbReference type="Gene3D" id="2.90.10.10">
    <property type="entry name" value="Bulb-type lectin domain"/>
    <property type="match status" value="1"/>
</dbReference>
<evidence type="ECO:0000256" key="1">
    <source>
        <dbReference type="ARBA" id="ARBA00022729"/>
    </source>
</evidence>
<evidence type="ECO:0000256" key="3">
    <source>
        <dbReference type="ARBA" id="ARBA00023180"/>
    </source>
</evidence>
<keyword evidence="6" id="KW-1185">Reference proteome</keyword>
<dbReference type="Pfam" id="PF01453">
    <property type="entry name" value="B_lectin"/>
    <property type="match status" value="1"/>
</dbReference>
<evidence type="ECO:0000256" key="2">
    <source>
        <dbReference type="ARBA" id="ARBA00023157"/>
    </source>
</evidence>
<name>A0A8X8ZW31_SALSN</name>
<evidence type="ECO:0000259" key="4">
    <source>
        <dbReference type="PROSITE" id="PS50948"/>
    </source>
</evidence>
<reference evidence="5" key="1">
    <citation type="submission" date="2018-01" db="EMBL/GenBank/DDBJ databases">
        <authorList>
            <person name="Mao J.F."/>
        </authorList>
    </citation>
    <scope>NUCLEOTIDE SEQUENCE</scope>
    <source>
        <strain evidence="5">Huo1</strain>
        <tissue evidence="5">Leaf</tissue>
    </source>
</reference>
<feature type="domain" description="Apple" evidence="4">
    <location>
        <begin position="219"/>
        <end position="297"/>
    </location>
</feature>
<dbReference type="InterPro" id="IPR020635">
    <property type="entry name" value="Tyr_kinase_cat_dom"/>
</dbReference>
<protein>
    <recommendedName>
        <fullName evidence="4">Apple domain-containing protein</fullName>
    </recommendedName>
</protein>
<dbReference type="Gene3D" id="3.30.200.20">
    <property type="entry name" value="Phosphorylase Kinase, domain 1"/>
    <property type="match status" value="1"/>
</dbReference>
<comment type="caution">
    <text evidence="5">The sequence shown here is derived from an EMBL/GenBank/DDBJ whole genome shotgun (WGS) entry which is preliminary data.</text>
</comment>
<dbReference type="GO" id="GO:0004713">
    <property type="term" value="F:protein tyrosine kinase activity"/>
    <property type="evidence" value="ECO:0007669"/>
    <property type="project" value="InterPro"/>
</dbReference>
<dbReference type="InterPro" id="IPR036426">
    <property type="entry name" value="Bulb-type_lectin_dom_sf"/>
</dbReference>
<dbReference type="PANTHER" id="PTHR32444">
    <property type="entry name" value="BULB-TYPE LECTIN DOMAIN-CONTAINING PROTEIN"/>
    <property type="match status" value="1"/>
</dbReference>
<dbReference type="Proteomes" id="UP000298416">
    <property type="component" value="Unassembled WGS sequence"/>
</dbReference>
<dbReference type="InterPro" id="IPR011009">
    <property type="entry name" value="Kinase-like_dom_sf"/>
</dbReference>
<dbReference type="SMART" id="SM00219">
    <property type="entry name" value="TyrKc"/>
    <property type="match status" value="1"/>
</dbReference>
<evidence type="ECO:0000313" key="5">
    <source>
        <dbReference type="EMBL" id="KAG6420662.1"/>
    </source>
</evidence>
<dbReference type="EMBL" id="PNBA02000006">
    <property type="protein sequence ID" value="KAG6420662.1"/>
    <property type="molecule type" value="Genomic_DNA"/>
</dbReference>
<dbReference type="SUPFAM" id="SSF51110">
    <property type="entry name" value="alpha-D-mannose-specific plant lectins"/>
    <property type="match status" value="1"/>
</dbReference>
<keyword evidence="1" id="KW-0732">Signal</keyword>
<dbReference type="PANTHER" id="PTHR32444:SF247">
    <property type="entry name" value="OS01G0958200 PROTEIN"/>
    <property type="match status" value="1"/>
</dbReference>
<dbReference type="AlphaFoldDB" id="A0A8X8ZW31"/>
<dbReference type="CDD" id="cd01098">
    <property type="entry name" value="PAN_AP_plant"/>
    <property type="match status" value="1"/>
</dbReference>
<dbReference type="InterPro" id="IPR000858">
    <property type="entry name" value="S_locus_glycoprot_dom"/>
</dbReference>
<dbReference type="Pfam" id="PF00954">
    <property type="entry name" value="S_locus_glycop"/>
    <property type="match status" value="1"/>
</dbReference>